<proteinExistence type="predicted"/>
<dbReference type="InterPro" id="IPR001633">
    <property type="entry name" value="EAL_dom"/>
</dbReference>
<dbReference type="STRING" id="1000565.METUNv1_01493"/>
<feature type="domain" description="HAMP" evidence="2">
    <location>
        <begin position="173"/>
        <end position="225"/>
    </location>
</feature>
<dbReference type="InterPro" id="IPR050706">
    <property type="entry name" value="Cyclic-di-GMP_PDE-like"/>
</dbReference>
<dbReference type="PROSITE" id="PS50883">
    <property type="entry name" value="EAL"/>
    <property type="match status" value="1"/>
</dbReference>
<dbReference type="InterPro" id="IPR032244">
    <property type="entry name" value="LapD_MoxY_N"/>
</dbReference>
<evidence type="ECO:0000313" key="4">
    <source>
        <dbReference type="Proteomes" id="UP000005019"/>
    </source>
</evidence>
<dbReference type="Gene3D" id="3.30.70.270">
    <property type="match status" value="1"/>
</dbReference>
<dbReference type="InterPro" id="IPR000160">
    <property type="entry name" value="GGDEF_dom"/>
</dbReference>
<accession>F5RB54</accession>
<dbReference type="InterPro" id="IPR043128">
    <property type="entry name" value="Rev_trsase/Diguanyl_cyclase"/>
</dbReference>
<dbReference type="Pfam" id="PF00563">
    <property type="entry name" value="EAL"/>
    <property type="match status" value="1"/>
</dbReference>
<dbReference type="SMART" id="SM00267">
    <property type="entry name" value="GGDEF"/>
    <property type="match status" value="1"/>
</dbReference>
<dbReference type="GO" id="GO:0071111">
    <property type="term" value="F:cyclic-guanylate-specific phosphodiesterase activity"/>
    <property type="evidence" value="ECO:0007669"/>
    <property type="project" value="InterPro"/>
</dbReference>
<dbReference type="InterPro" id="IPR029787">
    <property type="entry name" value="Nucleotide_cyclase"/>
</dbReference>
<dbReference type="Proteomes" id="UP000005019">
    <property type="component" value="Unassembled WGS sequence"/>
</dbReference>
<dbReference type="PANTHER" id="PTHR33121:SF79">
    <property type="entry name" value="CYCLIC DI-GMP PHOSPHODIESTERASE PDED-RELATED"/>
    <property type="match status" value="1"/>
</dbReference>
<dbReference type="EMBL" id="AFHG01000042">
    <property type="protein sequence ID" value="EGK72190.1"/>
    <property type="molecule type" value="Genomic_DNA"/>
</dbReference>
<dbReference type="Gene3D" id="3.20.20.450">
    <property type="entry name" value="EAL domain"/>
    <property type="match status" value="1"/>
</dbReference>
<dbReference type="InterPro" id="IPR042461">
    <property type="entry name" value="LapD_MoxY_peri_C"/>
</dbReference>
<dbReference type="Gene3D" id="6.20.270.20">
    <property type="entry name" value="LapD/MoxY periplasmic domain"/>
    <property type="match status" value="1"/>
</dbReference>
<dbReference type="InterPro" id="IPR003660">
    <property type="entry name" value="HAMP_dom"/>
</dbReference>
<dbReference type="GO" id="GO:0007165">
    <property type="term" value="P:signal transduction"/>
    <property type="evidence" value="ECO:0007669"/>
    <property type="project" value="InterPro"/>
</dbReference>
<dbReference type="SMART" id="SM00052">
    <property type="entry name" value="EAL"/>
    <property type="match status" value="1"/>
</dbReference>
<dbReference type="SUPFAM" id="SSF141868">
    <property type="entry name" value="EAL domain-like"/>
    <property type="match status" value="1"/>
</dbReference>
<dbReference type="GO" id="GO:0016020">
    <property type="term" value="C:membrane"/>
    <property type="evidence" value="ECO:0007669"/>
    <property type="project" value="InterPro"/>
</dbReference>
<keyword evidence="4" id="KW-1185">Reference proteome</keyword>
<protein>
    <recommendedName>
        <fullName evidence="5">Diguanylate cyclase/phosphodiesterase</fullName>
    </recommendedName>
</protein>
<dbReference type="Pfam" id="PF00990">
    <property type="entry name" value="GGDEF"/>
    <property type="match status" value="1"/>
</dbReference>
<dbReference type="PANTHER" id="PTHR33121">
    <property type="entry name" value="CYCLIC DI-GMP PHOSPHODIESTERASE PDEF"/>
    <property type="match status" value="1"/>
</dbReference>
<gene>
    <name evidence="3" type="ORF">METUNv1_01493</name>
</gene>
<feature type="domain" description="EAL" evidence="1">
    <location>
        <begin position="402"/>
        <end position="651"/>
    </location>
</feature>
<organism evidence="3 4">
    <name type="scientific">Methyloversatilis universalis (strain ATCC BAA-1314 / DSM 25237 / JCM 13912 / CCUG 52030 / FAM5)</name>
    <dbReference type="NCBI Taxonomy" id="1000565"/>
    <lineage>
        <taxon>Bacteria</taxon>
        <taxon>Pseudomonadati</taxon>
        <taxon>Pseudomonadota</taxon>
        <taxon>Betaproteobacteria</taxon>
        <taxon>Nitrosomonadales</taxon>
        <taxon>Sterolibacteriaceae</taxon>
        <taxon>Methyloversatilis</taxon>
    </lineage>
</organism>
<dbReference type="eggNOG" id="COG5001">
    <property type="taxonomic scope" value="Bacteria"/>
</dbReference>
<evidence type="ECO:0008006" key="5">
    <source>
        <dbReference type="Google" id="ProtNLM"/>
    </source>
</evidence>
<comment type="caution">
    <text evidence="3">The sequence shown here is derived from an EMBL/GenBank/DDBJ whole genome shotgun (WGS) entry which is preliminary data.</text>
</comment>
<name>F5RB54_METUF</name>
<dbReference type="Pfam" id="PF16448">
    <property type="entry name" value="LapD_MoxY_N"/>
    <property type="match status" value="1"/>
</dbReference>
<dbReference type="AlphaFoldDB" id="F5RB54"/>
<sequence>MNSLRMRLLAALLGVGVLAFAAALATALWVSRDRVEAQMASQAQAIALSLTVALTAGGEPALQNAESLVEPVFDQSYLRRIEVRDAKGAVIASRQAPARLPGGAPQWFIDLLPLAAGPQTSDIMHGWRIAGSVQVEPHPHWAQLQLWSIAETLMLWMGGGLAAASVLGLMALRWGLRPLRRVQRSAVAAASRKFMPIDEARMPVELQPLVGAFNRMLTAMAGALESEAGRAQQFRDQALVDELTGLPNRRAFRAALEARIEAGERSGWLALLRVEGLEDLNHLYGRDTVDDLLAESAGFMQALDHVVLSGRVEGACFAMLFDDDEAGTRDALAALLVRLDSLASAAGSGQAYAWRAGAADGAGTDIDAGGWLAAADRALHQWRIETGTTPVMAHAREAETGAGSLRIQVRELIRGGHIAFATQATHGLTPTGLASPLHVELRAALDAGDRLIRAAEYISYAGEARVAAALDSACLMRALEQARSRRDGLATVVNVGAATLTDADILRWVRGYRHDDRVGTLILEFPESALLGDVDAAEAFAQLAQSRGLALGIKHFGLHANALQLLRRLRPAHVKFSVTLTREALLNPDSGAYVQSLAGIAATLAITPVAVAVEHVEAFEGLYGLGIRAVQGAAVAVEQLPLPDRNGSPPR</sequence>
<dbReference type="RefSeq" id="WP_008060379.1">
    <property type="nucleotide sequence ID" value="NZ_AFHG01000042.1"/>
</dbReference>
<dbReference type="PROSITE" id="PS50885">
    <property type="entry name" value="HAMP"/>
    <property type="match status" value="1"/>
</dbReference>
<evidence type="ECO:0000313" key="3">
    <source>
        <dbReference type="EMBL" id="EGK72190.1"/>
    </source>
</evidence>
<evidence type="ECO:0000259" key="1">
    <source>
        <dbReference type="PROSITE" id="PS50883"/>
    </source>
</evidence>
<dbReference type="OrthoDB" id="5894408at2"/>
<reference evidence="3 4" key="1">
    <citation type="journal article" date="2011" name="J. Bacteriol.">
        <title>Genome sequence of Methyloversatilis universalis FAM5T, a methylotrophic representative of the order Rhodocyclales.</title>
        <authorList>
            <person name="Kittichotirat W."/>
            <person name="Good N.M."/>
            <person name="Hall R."/>
            <person name="Bringel F."/>
            <person name="Lajus A."/>
            <person name="Medigue C."/>
            <person name="Smalley N.E."/>
            <person name="Beck D."/>
            <person name="Bumgarner R."/>
            <person name="Vuilleumier S."/>
            <person name="Kalyuzhnaya M.G."/>
        </authorList>
    </citation>
    <scope>NUCLEOTIDE SEQUENCE [LARGE SCALE GENOMIC DNA]</scope>
    <source>
        <strain evidence="4">ATCC BAA-1314 / JCM 13912 / FAM5</strain>
    </source>
</reference>
<dbReference type="Gene3D" id="3.30.110.200">
    <property type="match status" value="1"/>
</dbReference>
<evidence type="ECO:0000259" key="2">
    <source>
        <dbReference type="PROSITE" id="PS50885"/>
    </source>
</evidence>
<dbReference type="SUPFAM" id="SSF55073">
    <property type="entry name" value="Nucleotide cyclase"/>
    <property type="match status" value="1"/>
</dbReference>
<dbReference type="InterPro" id="IPR035919">
    <property type="entry name" value="EAL_sf"/>
</dbReference>